<sequence length="52" mass="6048">MVKGSWVSDAVQQEFAENWDWNNKIQAKREALTANSMVFNSNLDYKSCQNHI</sequence>
<name>A0A6J5UPZ6_PRUAR</name>
<evidence type="ECO:0000313" key="1">
    <source>
        <dbReference type="EMBL" id="CAB4278161.1"/>
    </source>
</evidence>
<accession>A0A6J5UPZ6</accession>
<dbReference type="Proteomes" id="UP000507222">
    <property type="component" value="Unassembled WGS sequence"/>
</dbReference>
<dbReference type="AlphaFoldDB" id="A0A6J5UPZ6"/>
<proteinExistence type="predicted"/>
<reference evidence="1 2" key="1">
    <citation type="submission" date="2020-05" db="EMBL/GenBank/DDBJ databases">
        <authorList>
            <person name="Campoy J."/>
            <person name="Schneeberger K."/>
            <person name="Spophaly S."/>
        </authorList>
    </citation>
    <scope>NUCLEOTIDE SEQUENCE [LARGE SCALE GENOMIC DNA]</scope>
    <source>
        <strain evidence="1">PruArmRojPasFocal</strain>
    </source>
</reference>
<evidence type="ECO:0000313" key="2">
    <source>
        <dbReference type="Proteomes" id="UP000507222"/>
    </source>
</evidence>
<organism evidence="1 2">
    <name type="scientific">Prunus armeniaca</name>
    <name type="common">Apricot</name>
    <name type="synonym">Armeniaca vulgaris</name>
    <dbReference type="NCBI Taxonomy" id="36596"/>
    <lineage>
        <taxon>Eukaryota</taxon>
        <taxon>Viridiplantae</taxon>
        <taxon>Streptophyta</taxon>
        <taxon>Embryophyta</taxon>
        <taxon>Tracheophyta</taxon>
        <taxon>Spermatophyta</taxon>
        <taxon>Magnoliopsida</taxon>
        <taxon>eudicotyledons</taxon>
        <taxon>Gunneridae</taxon>
        <taxon>Pentapetalae</taxon>
        <taxon>rosids</taxon>
        <taxon>fabids</taxon>
        <taxon>Rosales</taxon>
        <taxon>Rosaceae</taxon>
        <taxon>Amygdaloideae</taxon>
        <taxon>Amygdaleae</taxon>
        <taxon>Prunus</taxon>
    </lineage>
</organism>
<gene>
    <name evidence="1" type="ORF">CURHAP_LOCUS28475</name>
</gene>
<dbReference type="EMBL" id="CAEKDK010000004">
    <property type="protein sequence ID" value="CAB4278161.1"/>
    <property type="molecule type" value="Genomic_DNA"/>
</dbReference>
<protein>
    <submittedName>
        <fullName evidence="1">Uncharacterized protein</fullName>
    </submittedName>
</protein>